<proteinExistence type="inferred from homology"/>
<evidence type="ECO:0000313" key="6">
    <source>
        <dbReference type="EMBL" id="CAI9112797.1"/>
    </source>
</evidence>
<protein>
    <submittedName>
        <fullName evidence="6">OLC1v1013290C1</fullName>
    </submittedName>
</protein>
<dbReference type="GO" id="GO:0005506">
    <property type="term" value="F:iron ion binding"/>
    <property type="evidence" value="ECO:0007669"/>
    <property type="project" value="InterPro"/>
</dbReference>
<dbReference type="GO" id="GO:0004497">
    <property type="term" value="F:monooxygenase activity"/>
    <property type="evidence" value="ECO:0007669"/>
    <property type="project" value="InterPro"/>
</dbReference>
<evidence type="ECO:0000313" key="7">
    <source>
        <dbReference type="Proteomes" id="UP001161247"/>
    </source>
</evidence>
<dbReference type="Proteomes" id="UP001161247">
    <property type="component" value="Chromosome 7"/>
</dbReference>
<keyword evidence="4" id="KW-0479">Metal-binding</keyword>
<dbReference type="PANTHER" id="PTHR47955">
    <property type="entry name" value="CYTOCHROME P450 FAMILY 71 PROTEIN"/>
    <property type="match status" value="1"/>
</dbReference>
<keyword evidence="3" id="KW-0349">Heme</keyword>
<dbReference type="SUPFAM" id="SSF48264">
    <property type="entry name" value="Cytochrome P450"/>
    <property type="match status" value="1"/>
</dbReference>
<dbReference type="PANTHER" id="PTHR47955:SF15">
    <property type="entry name" value="CYTOCHROME P450 71A2-LIKE"/>
    <property type="match status" value="1"/>
</dbReference>
<keyword evidence="5" id="KW-0408">Iron</keyword>
<evidence type="ECO:0000256" key="3">
    <source>
        <dbReference type="ARBA" id="ARBA00022617"/>
    </source>
</evidence>
<organism evidence="6 7">
    <name type="scientific">Oldenlandia corymbosa var. corymbosa</name>
    <dbReference type="NCBI Taxonomy" id="529605"/>
    <lineage>
        <taxon>Eukaryota</taxon>
        <taxon>Viridiplantae</taxon>
        <taxon>Streptophyta</taxon>
        <taxon>Embryophyta</taxon>
        <taxon>Tracheophyta</taxon>
        <taxon>Spermatophyta</taxon>
        <taxon>Magnoliopsida</taxon>
        <taxon>eudicotyledons</taxon>
        <taxon>Gunneridae</taxon>
        <taxon>Pentapetalae</taxon>
        <taxon>asterids</taxon>
        <taxon>lamiids</taxon>
        <taxon>Gentianales</taxon>
        <taxon>Rubiaceae</taxon>
        <taxon>Rubioideae</taxon>
        <taxon>Spermacoceae</taxon>
        <taxon>Hedyotis-Oldenlandia complex</taxon>
        <taxon>Oldenlandia</taxon>
    </lineage>
</organism>
<dbReference type="Pfam" id="PF00067">
    <property type="entry name" value="p450"/>
    <property type="match status" value="1"/>
</dbReference>
<evidence type="ECO:0000256" key="4">
    <source>
        <dbReference type="ARBA" id="ARBA00022723"/>
    </source>
</evidence>
<evidence type="ECO:0000256" key="1">
    <source>
        <dbReference type="ARBA" id="ARBA00001971"/>
    </source>
</evidence>
<sequence length="257" mass="29541">MDHAVVVLLRGRRCETELDIPFQKGNRPQAVVRKPILVASSAKAASEIMKTHDLIFSNRPQSIGQKLFYNSKDVAFSPYGDYWRQMRSICVLQLLSNQRVHSFRCVREEEMSLMIEKIKQRCVADPNSSSRTLVNLSEMLVTLTNDIVCRVAFGRKYSDEENGKKAKNILGEFIQLLGVFDLGFYIPWLAWINRFNGLDAKVEKIVKAIDTFIEGVIEEHEKKPTSNDQKKDSDFVDILLETQRENLTGFHIEKFLP</sequence>
<dbReference type="InterPro" id="IPR001128">
    <property type="entry name" value="Cyt_P450"/>
</dbReference>
<dbReference type="AlphaFoldDB" id="A0AAV1DYB0"/>
<dbReference type="GO" id="GO:0016705">
    <property type="term" value="F:oxidoreductase activity, acting on paired donors, with incorporation or reduction of molecular oxygen"/>
    <property type="evidence" value="ECO:0007669"/>
    <property type="project" value="InterPro"/>
</dbReference>
<evidence type="ECO:0000256" key="5">
    <source>
        <dbReference type="ARBA" id="ARBA00023004"/>
    </source>
</evidence>
<evidence type="ECO:0000256" key="2">
    <source>
        <dbReference type="ARBA" id="ARBA00010617"/>
    </source>
</evidence>
<name>A0AAV1DYB0_OLDCO</name>
<dbReference type="Gene3D" id="1.10.630.10">
    <property type="entry name" value="Cytochrome P450"/>
    <property type="match status" value="1"/>
</dbReference>
<accession>A0AAV1DYB0</accession>
<dbReference type="InterPro" id="IPR036396">
    <property type="entry name" value="Cyt_P450_sf"/>
</dbReference>
<keyword evidence="7" id="KW-1185">Reference proteome</keyword>
<gene>
    <name evidence="6" type="ORF">OLC1_LOCUS19920</name>
</gene>
<reference evidence="6" key="1">
    <citation type="submission" date="2023-03" db="EMBL/GenBank/DDBJ databases">
        <authorList>
            <person name="Julca I."/>
        </authorList>
    </citation>
    <scope>NUCLEOTIDE SEQUENCE</scope>
</reference>
<dbReference type="GO" id="GO:0020037">
    <property type="term" value="F:heme binding"/>
    <property type="evidence" value="ECO:0007669"/>
    <property type="project" value="InterPro"/>
</dbReference>
<dbReference type="EMBL" id="OX459124">
    <property type="protein sequence ID" value="CAI9112797.1"/>
    <property type="molecule type" value="Genomic_DNA"/>
</dbReference>
<comment type="similarity">
    <text evidence="2">Belongs to the cytochrome P450 family.</text>
</comment>
<comment type="cofactor">
    <cofactor evidence="1">
        <name>heme</name>
        <dbReference type="ChEBI" id="CHEBI:30413"/>
    </cofactor>
</comment>